<evidence type="ECO:0000313" key="3">
    <source>
        <dbReference type="EMBL" id="XDJ93436.1"/>
    </source>
</evidence>
<dbReference type="EMBL" id="CP158269">
    <property type="protein sequence ID" value="XDJ88829.1"/>
    <property type="molecule type" value="Genomic_DNA"/>
</dbReference>
<proteinExistence type="predicted"/>
<evidence type="ECO:0000313" key="4">
    <source>
        <dbReference type="EMBL" id="XDJ97137.1"/>
    </source>
</evidence>
<sequence length="81" mass="9492">MDNINEIMRNYDADRARITSNEEEREYCVLGYQDVPVSVPYSELADATRQRNTLERLLRKNVPEGTILAFIERAKTDNRWG</sequence>
<dbReference type="EMBL" id="CP158271">
    <property type="protein sequence ID" value="XDJ93436.1"/>
    <property type="molecule type" value="Genomic_DNA"/>
</dbReference>
<dbReference type="AlphaFoldDB" id="A0AB39GY14"/>
<gene>
    <name evidence="3" type="ORF">ABRY95_13880</name>
    <name evidence="1" type="ORF">ABRY98_04480</name>
    <name evidence="4" type="ORF">ABRZ05_05370</name>
    <name evidence="5" type="ORF">ABRZ11_05025</name>
    <name evidence="2" type="ORF">ABRZ12_11120</name>
</gene>
<accession>A0AB39GY14</accession>
<name>A0AB39GY14_9BURK</name>
<dbReference type="EMBL" id="CP158272">
    <property type="protein sequence ID" value="XDJ99784.1"/>
    <property type="molecule type" value="Genomic_DNA"/>
</dbReference>
<dbReference type="EMBL" id="CP158270">
    <property type="protein sequence ID" value="XDJ90204.1"/>
    <property type="molecule type" value="Genomic_DNA"/>
</dbReference>
<dbReference type="EMBL" id="CP158273">
    <property type="protein sequence ID" value="XDJ97137.1"/>
    <property type="molecule type" value="Genomic_DNA"/>
</dbReference>
<protein>
    <submittedName>
        <fullName evidence="4">Uncharacterized protein</fullName>
    </submittedName>
</protein>
<dbReference type="RefSeq" id="WP_368648989.1">
    <property type="nucleotide sequence ID" value="NZ_CP158269.1"/>
</dbReference>
<evidence type="ECO:0000313" key="2">
    <source>
        <dbReference type="EMBL" id="XDJ90204.1"/>
    </source>
</evidence>
<reference evidence="4" key="1">
    <citation type="submission" date="2024-05" db="EMBL/GenBank/DDBJ databases">
        <authorList>
            <person name="Luo Y.-C."/>
            <person name="Nicholds J."/>
            <person name="Mortimer T."/>
            <person name="Maboni G."/>
        </authorList>
    </citation>
    <scope>NUCLEOTIDE SEQUENCE</scope>
    <source>
        <strain evidence="4">124370</strain>
        <strain evidence="5">124566</strain>
        <strain evidence="3">124953</strain>
        <strain evidence="2">130308</strain>
        <strain evidence="1">130416</strain>
    </source>
</reference>
<evidence type="ECO:0000313" key="1">
    <source>
        <dbReference type="EMBL" id="XDJ88829.1"/>
    </source>
</evidence>
<organism evidence="4">
    <name type="scientific">Castellaniella ginsengisoli</name>
    <dbReference type="NCBI Taxonomy" id="546114"/>
    <lineage>
        <taxon>Bacteria</taxon>
        <taxon>Pseudomonadati</taxon>
        <taxon>Pseudomonadota</taxon>
        <taxon>Betaproteobacteria</taxon>
        <taxon>Burkholderiales</taxon>
        <taxon>Alcaligenaceae</taxon>
        <taxon>Castellaniella</taxon>
    </lineage>
</organism>
<evidence type="ECO:0000313" key="5">
    <source>
        <dbReference type="EMBL" id="XDJ99784.1"/>
    </source>
</evidence>